<dbReference type="PANTHER" id="PTHR43280">
    <property type="entry name" value="ARAC-FAMILY TRANSCRIPTIONAL REGULATOR"/>
    <property type="match status" value="1"/>
</dbReference>
<reference evidence="5 6" key="1">
    <citation type="submission" date="2023-07" db="EMBL/GenBank/DDBJ databases">
        <title>Genomic Encyclopedia of Type Strains, Phase IV (KMG-IV): sequencing the most valuable type-strain genomes for metagenomic binning, comparative biology and taxonomic classification.</title>
        <authorList>
            <person name="Goeker M."/>
        </authorList>
    </citation>
    <scope>NUCLEOTIDE SEQUENCE [LARGE SCALE GENOMIC DNA]</scope>
    <source>
        <strain evidence="5 6">DSM 105143</strain>
    </source>
</reference>
<evidence type="ECO:0000313" key="5">
    <source>
        <dbReference type="EMBL" id="MDQ0222833.1"/>
    </source>
</evidence>
<dbReference type="SUPFAM" id="SSF51215">
    <property type="entry name" value="Regulatory protein AraC"/>
    <property type="match status" value="1"/>
</dbReference>
<dbReference type="InterPro" id="IPR009057">
    <property type="entry name" value="Homeodomain-like_sf"/>
</dbReference>
<dbReference type="PROSITE" id="PS00041">
    <property type="entry name" value="HTH_ARAC_FAMILY_1"/>
    <property type="match status" value="1"/>
</dbReference>
<dbReference type="PRINTS" id="PR00032">
    <property type="entry name" value="HTHARAC"/>
</dbReference>
<gene>
    <name evidence="5" type="ORF">J2S23_001391</name>
</gene>
<accession>A0ABT9YS66</accession>
<keyword evidence="2" id="KW-0238">DNA-binding</keyword>
<dbReference type="SUPFAM" id="SSF46689">
    <property type="entry name" value="Homeodomain-like"/>
    <property type="match status" value="1"/>
</dbReference>
<protein>
    <submittedName>
        <fullName evidence="5">AraC-like DNA-binding protein</fullName>
    </submittedName>
</protein>
<evidence type="ECO:0000256" key="1">
    <source>
        <dbReference type="ARBA" id="ARBA00023015"/>
    </source>
</evidence>
<evidence type="ECO:0000313" key="6">
    <source>
        <dbReference type="Proteomes" id="UP001223079"/>
    </source>
</evidence>
<dbReference type="PROSITE" id="PS01124">
    <property type="entry name" value="HTH_ARAC_FAMILY_2"/>
    <property type="match status" value="1"/>
</dbReference>
<keyword evidence="3" id="KW-0804">Transcription</keyword>
<dbReference type="PANTHER" id="PTHR43280:SF11">
    <property type="entry name" value="RCS-SPECIFIC HTH-TYPE TRANSCRIPTIONAL ACTIVATOR RCLR"/>
    <property type="match status" value="1"/>
</dbReference>
<dbReference type="SMART" id="SM00342">
    <property type="entry name" value="HTH_ARAC"/>
    <property type="match status" value="1"/>
</dbReference>
<evidence type="ECO:0000256" key="3">
    <source>
        <dbReference type="ARBA" id="ARBA00023163"/>
    </source>
</evidence>
<keyword evidence="6" id="KW-1185">Reference proteome</keyword>
<dbReference type="InterPro" id="IPR037923">
    <property type="entry name" value="HTH-like"/>
</dbReference>
<name>A0ABT9YS66_9STRE</name>
<dbReference type="Proteomes" id="UP001223079">
    <property type="component" value="Unassembled WGS sequence"/>
</dbReference>
<evidence type="ECO:0000256" key="2">
    <source>
        <dbReference type="ARBA" id="ARBA00023125"/>
    </source>
</evidence>
<comment type="caution">
    <text evidence="5">The sequence shown here is derived from an EMBL/GenBank/DDBJ whole genome shotgun (WGS) entry which is preliminary data.</text>
</comment>
<dbReference type="Pfam" id="PF12833">
    <property type="entry name" value="HTH_18"/>
    <property type="match status" value="1"/>
</dbReference>
<dbReference type="InterPro" id="IPR018062">
    <property type="entry name" value="HTH_AraC-typ_CS"/>
</dbReference>
<dbReference type="Pfam" id="PF02311">
    <property type="entry name" value="AraC_binding"/>
    <property type="match status" value="1"/>
</dbReference>
<dbReference type="Gene3D" id="2.60.120.10">
    <property type="entry name" value="Jelly Rolls"/>
    <property type="match status" value="1"/>
</dbReference>
<evidence type="ECO:0000259" key="4">
    <source>
        <dbReference type="PROSITE" id="PS01124"/>
    </source>
</evidence>
<dbReference type="InterPro" id="IPR020449">
    <property type="entry name" value="Tscrpt_reg_AraC-type_HTH"/>
</dbReference>
<proteinExistence type="predicted"/>
<dbReference type="EMBL" id="JAUSTM010000012">
    <property type="protein sequence ID" value="MDQ0222833.1"/>
    <property type="molecule type" value="Genomic_DNA"/>
</dbReference>
<sequence length="382" mass="43730">MFTKTSAIDKNVYFKSVVGPGPKSYHSIETSYEKLPVTTLLSCDKPVYLSAASGISLLVVSRDLQGPFEKFILHGTIKVLPGTFYNLTSVSEASSINKKLAPFSTENETALHEAIEWEPIAPAVHISEIFTLYYQVKKAPYHFGPEQHRYCELTIVEQGKLETVIDGKHYLLRKNDAILYQQNQTHTQAVNEKDTTTYITVLFDMTLLDPQFFNRIFHLSSGQIAQIETFIRISDEDHFPYKNDHLIARLKLFILSLISESNPYPSKASSMKEKYDQDLAQQITEYIKENPEARVIDVTHHFGMSRSNIQSLFHRFVGMQPHAYIEEQRLKQAKILMRDSSYSLTEIARLVGYHSLPAFSRSFKNAFGYSPSSYAKKLYKQI</sequence>
<dbReference type="InterPro" id="IPR003313">
    <property type="entry name" value="AraC-bd"/>
</dbReference>
<dbReference type="InterPro" id="IPR018060">
    <property type="entry name" value="HTH_AraC"/>
</dbReference>
<keyword evidence="1" id="KW-0805">Transcription regulation</keyword>
<dbReference type="InterPro" id="IPR014710">
    <property type="entry name" value="RmlC-like_jellyroll"/>
</dbReference>
<organism evidence="5 6">
    <name type="scientific">Streptococcus moroccensis</name>
    <dbReference type="NCBI Taxonomy" id="1451356"/>
    <lineage>
        <taxon>Bacteria</taxon>
        <taxon>Bacillati</taxon>
        <taxon>Bacillota</taxon>
        <taxon>Bacilli</taxon>
        <taxon>Lactobacillales</taxon>
        <taxon>Streptococcaceae</taxon>
        <taxon>Streptococcus</taxon>
    </lineage>
</organism>
<feature type="domain" description="HTH araC/xylS-type" evidence="4">
    <location>
        <begin position="277"/>
        <end position="377"/>
    </location>
</feature>
<dbReference type="RefSeq" id="WP_307122010.1">
    <property type="nucleotide sequence ID" value="NZ_JAUSTM010000012.1"/>
</dbReference>
<dbReference type="Gene3D" id="1.10.10.60">
    <property type="entry name" value="Homeodomain-like"/>
    <property type="match status" value="2"/>
</dbReference>